<organism evidence="1 2">
    <name type="scientific">Phocaeicola barnesiae</name>
    <dbReference type="NCBI Taxonomy" id="376804"/>
    <lineage>
        <taxon>Bacteria</taxon>
        <taxon>Pseudomonadati</taxon>
        <taxon>Bacteroidota</taxon>
        <taxon>Bacteroidia</taxon>
        <taxon>Bacteroidales</taxon>
        <taxon>Bacteroidaceae</taxon>
        <taxon>Phocaeicola</taxon>
    </lineage>
</organism>
<accession>A0AAW5N5R6</accession>
<protein>
    <submittedName>
        <fullName evidence="1">Uncharacterized protein</fullName>
    </submittedName>
</protein>
<dbReference type="RefSeq" id="WP_258335459.1">
    <property type="nucleotide sequence ID" value="NZ_JANRHJ010000003.1"/>
</dbReference>
<dbReference type="EMBL" id="JANRHJ010000003">
    <property type="protein sequence ID" value="MCR8873185.1"/>
    <property type="molecule type" value="Genomic_DNA"/>
</dbReference>
<evidence type="ECO:0000313" key="2">
    <source>
        <dbReference type="Proteomes" id="UP001204579"/>
    </source>
</evidence>
<dbReference type="Proteomes" id="UP001204579">
    <property type="component" value="Unassembled WGS sequence"/>
</dbReference>
<gene>
    <name evidence="1" type="ORF">NW209_03955</name>
</gene>
<evidence type="ECO:0000313" key="1">
    <source>
        <dbReference type="EMBL" id="MCR8873185.1"/>
    </source>
</evidence>
<keyword evidence="2" id="KW-1185">Reference proteome</keyword>
<proteinExistence type="predicted"/>
<comment type="caution">
    <text evidence="1">The sequence shown here is derived from an EMBL/GenBank/DDBJ whole genome shotgun (WGS) entry which is preliminary data.</text>
</comment>
<name>A0AAW5N5R6_9BACT</name>
<reference evidence="1 2" key="1">
    <citation type="submission" date="2022-08" db="EMBL/GenBank/DDBJ databases">
        <authorList>
            <person name="Zeman M."/>
            <person name="Kubasova T."/>
        </authorList>
    </citation>
    <scope>NUCLEOTIDE SEQUENCE [LARGE SCALE GENOMIC DNA]</scope>
    <source>
        <strain evidence="1 2">ET62</strain>
    </source>
</reference>
<sequence>MGKRLFLRSEVEDFKEEQIALAKKVFVAELAIALICWSIGGVLVFISVILVIPLLISFFSYLSLINKDNDYWEEQYSKTWKNLSDKEKVKTVGKIIGVLFRIFG</sequence>
<dbReference type="AlphaFoldDB" id="A0AAW5N5R6"/>